<dbReference type="EMBL" id="BJVJ01000041">
    <property type="protein sequence ID" value="GEL24879.1"/>
    <property type="molecule type" value="Genomic_DNA"/>
</dbReference>
<dbReference type="Pfam" id="PF08402">
    <property type="entry name" value="TOBE_2"/>
    <property type="match status" value="1"/>
</dbReference>
<dbReference type="Pfam" id="PF00005">
    <property type="entry name" value="ABC_tran"/>
    <property type="match status" value="1"/>
</dbReference>
<dbReference type="PROSITE" id="PS50893">
    <property type="entry name" value="ABC_TRANSPORTER_2"/>
    <property type="match status" value="1"/>
</dbReference>
<proteinExistence type="predicted"/>
<dbReference type="OrthoDB" id="9802264at2"/>
<dbReference type="RefSeq" id="WP_147110190.1">
    <property type="nucleotide sequence ID" value="NZ_BJVJ01000041.1"/>
</dbReference>
<accession>A0A511DJ93</accession>
<keyword evidence="3" id="KW-0410">Iron transport</keyword>
<keyword evidence="7" id="KW-0406">Ion transport</keyword>
<evidence type="ECO:0000259" key="10">
    <source>
        <dbReference type="PROSITE" id="PS50893"/>
    </source>
</evidence>
<keyword evidence="2" id="KW-1003">Cell membrane</keyword>
<keyword evidence="6" id="KW-0408">Iron</keyword>
<keyword evidence="5 11" id="KW-0067">ATP-binding</keyword>
<keyword evidence="4" id="KW-0547">Nucleotide-binding</keyword>
<evidence type="ECO:0000313" key="12">
    <source>
        <dbReference type="Proteomes" id="UP000321685"/>
    </source>
</evidence>
<dbReference type="InterPro" id="IPR050093">
    <property type="entry name" value="ABC_SmlMolc_Importer"/>
</dbReference>
<evidence type="ECO:0000313" key="11">
    <source>
        <dbReference type="EMBL" id="GEL24879.1"/>
    </source>
</evidence>
<evidence type="ECO:0000256" key="9">
    <source>
        <dbReference type="ARBA" id="ARBA00066388"/>
    </source>
</evidence>
<comment type="caution">
    <text evidence="11">The sequence shown here is derived from an EMBL/GenBank/DDBJ whole genome shotgun (WGS) entry which is preliminary data.</text>
</comment>
<dbReference type="SUPFAM" id="SSF50331">
    <property type="entry name" value="MOP-like"/>
    <property type="match status" value="1"/>
</dbReference>
<dbReference type="InterPro" id="IPR003593">
    <property type="entry name" value="AAA+_ATPase"/>
</dbReference>
<dbReference type="EC" id="7.6.2.9" evidence="9"/>
<name>A0A511DJ93_9PSEU</name>
<dbReference type="Gene3D" id="2.40.50.450">
    <property type="match status" value="1"/>
</dbReference>
<organism evidence="11 12">
    <name type="scientific">Pseudonocardia sulfidoxydans NBRC 16205</name>
    <dbReference type="NCBI Taxonomy" id="1223511"/>
    <lineage>
        <taxon>Bacteria</taxon>
        <taxon>Bacillati</taxon>
        <taxon>Actinomycetota</taxon>
        <taxon>Actinomycetes</taxon>
        <taxon>Pseudonocardiales</taxon>
        <taxon>Pseudonocardiaceae</taxon>
        <taxon>Pseudonocardia</taxon>
    </lineage>
</organism>
<dbReference type="PANTHER" id="PTHR42781">
    <property type="entry name" value="SPERMIDINE/PUTRESCINE IMPORT ATP-BINDING PROTEIN POTA"/>
    <property type="match status" value="1"/>
</dbReference>
<dbReference type="SUPFAM" id="SSF52540">
    <property type="entry name" value="P-loop containing nucleoside triphosphate hydrolases"/>
    <property type="match status" value="1"/>
</dbReference>
<protein>
    <recommendedName>
        <fullName evidence="9">ABC-type quaternary amine transporter</fullName>
        <ecNumber evidence="9">7.6.2.9</ecNumber>
    </recommendedName>
</protein>
<dbReference type="InterPro" id="IPR013611">
    <property type="entry name" value="Transp-assoc_OB_typ2"/>
</dbReference>
<dbReference type="Gene3D" id="3.40.50.300">
    <property type="entry name" value="P-loop containing nucleotide triphosphate hydrolases"/>
    <property type="match status" value="1"/>
</dbReference>
<dbReference type="Proteomes" id="UP000321685">
    <property type="component" value="Unassembled WGS sequence"/>
</dbReference>
<dbReference type="AlphaFoldDB" id="A0A511DJ93"/>
<evidence type="ECO:0000256" key="7">
    <source>
        <dbReference type="ARBA" id="ARBA00023065"/>
    </source>
</evidence>
<reference evidence="11 12" key="1">
    <citation type="submission" date="2019-07" db="EMBL/GenBank/DDBJ databases">
        <title>Whole genome shotgun sequence of Pseudonocardia sulfidoxydans NBRC 16205.</title>
        <authorList>
            <person name="Hosoyama A."/>
            <person name="Uohara A."/>
            <person name="Ohji S."/>
            <person name="Ichikawa N."/>
        </authorList>
    </citation>
    <scope>NUCLEOTIDE SEQUENCE [LARGE SCALE GENOMIC DNA]</scope>
    <source>
        <strain evidence="11 12">NBRC 16205</strain>
    </source>
</reference>
<evidence type="ECO:0000256" key="2">
    <source>
        <dbReference type="ARBA" id="ARBA00022475"/>
    </source>
</evidence>
<dbReference type="GO" id="GO:0015408">
    <property type="term" value="F:ABC-type ferric iron transporter activity"/>
    <property type="evidence" value="ECO:0007669"/>
    <property type="project" value="InterPro"/>
</dbReference>
<dbReference type="SMART" id="SM00382">
    <property type="entry name" value="AAA"/>
    <property type="match status" value="1"/>
</dbReference>
<dbReference type="InterPro" id="IPR003439">
    <property type="entry name" value="ABC_transporter-like_ATP-bd"/>
</dbReference>
<evidence type="ECO:0000256" key="8">
    <source>
        <dbReference type="ARBA" id="ARBA00023136"/>
    </source>
</evidence>
<evidence type="ECO:0000256" key="1">
    <source>
        <dbReference type="ARBA" id="ARBA00022448"/>
    </source>
</evidence>
<keyword evidence="1" id="KW-0813">Transport</keyword>
<dbReference type="InterPro" id="IPR008995">
    <property type="entry name" value="Mo/tungstate-bd_C_term_dom"/>
</dbReference>
<evidence type="ECO:0000256" key="5">
    <source>
        <dbReference type="ARBA" id="ARBA00022840"/>
    </source>
</evidence>
<dbReference type="FunFam" id="3.40.50.300:FF:000425">
    <property type="entry name" value="Probable ABC transporter, ATP-binding subunit"/>
    <property type="match status" value="1"/>
</dbReference>
<sequence length="349" mass="37038">MALDGVDLDVPGGAFVSVLGPSGSGKTTLLRCIAGFERPDAGTVTLRGRELVSPGRFVRAFERGIGIVPQEGALFPHLTVAQNIGFGLVEAPRRDRRARVGQLLELVGLAGLGGRRPDQLSGGQQQRVALARALAPEPALVLLDEPFSALDAQLRVGLREEVRELLRTLGSTAVLVTHDQAEAISLADHLVVMRGGRVVAAGEPREVYEHPVDADLARFLGEAMVIDGAVFREREDVHADCALGRLPVGHFHGGEGNCQVLIRPEQIVVTAPSRDDSAVARDSQVMGVVASLSYFGHDALLRVEVPGLSRPIVVRVAGRKAFHPGDQVVVSVTRSVATFPAATNSSSMH</sequence>
<dbReference type="InterPro" id="IPR027417">
    <property type="entry name" value="P-loop_NTPase"/>
</dbReference>
<dbReference type="GO" id="GO:0016887">
    <property type="term" value="F:ATP hydrolysis activity"/>
    <property type="evidence" value="ECO:0007669"/>
    <property type="project" value="InterPro"/>
</dbReference>
<keyword evidence="12" id="KW-1185">Reference proteome</keyword>
<dbReference type="InterPro" id="IPR015853">
    <property type="entry name" value="ABC_transpr_FbpC"/>
</dbReference>
<evidence type="ECO:0000256" key="3">
    <source>
        <dbReference type="ARBA" id="ARBA00022496"/>
    </source>
</evidence>
<dbReference type="PANTHER" id="PTHR42781:SF4">
    <property type="entry name" value="SPERMIDINE_PUTRESCINE IMPORT ATP-BINDING PROTEIN POTA"/>
    <property type="match status" value="1"/>
</dbReference>
<dbReference type="GO" id="GO:0043190">
    <property type="term" value="C:ATP-binding cassette (ABC) transporter complex"/>
    <property type="evidence" value="ECO:0007669"/>
    <property type="project" value="InterPro"/>
</dbReference>
<dbReference type="GO" id="GO:0005524">
    <property type="term" value="F:ATP binding"/>
    <property type="evidence" value="ECO:0007669"/>
    <property type="project" value="UniProtKB-KW"/>
</dbReference>
<dbReference type="PROSITE" id="PS00211">
    <property type="entry name" value="ABC_TRANSPORTER_1"/>
    <property type="match status" value="1"/>
</dbReference>
<dbReference type="GO" id="GO:0015418">
    <property type="term" value="F:ABC-type quaternary ammonium compound transporting activity"/>
    <property type="evidence" value="ECO:0007669"/>
    <property type="project" value="UniProtKB-EC"/>
</dbReference>
<feature type="domain" description="ABC transporter" evidence="10">
    <location>
        <begin position="1"/>
        <end position="220"/>
    </location>
</feature>
<dbReference type="InterPro" id="IPR017871">
    <property type="entry name" value="ABC_transporter-like_CS"/>
</dbReference>
<evidence type="ECO:0000256" key="4">
    <source>
        <dbReference type="ARBA" id="ARBA00022741"/>
    </source>
</evidence>
<gene>
    <name evidence="11" type="primary">fbpC</name>
    <name evidence="11" type="ORF">PSU4_38330</name>
</gene>
<dbReference type="CDD" id="cd03259">
    <property type="entry name" value="ABC_Carb_Solutes_like"/>
    <property type="match status" value="1"/>
</dbReference>
<evidence type="ECO:0000256" key="6">
    <source>
        <dbReference type="ARBA" id="ARBA00023004"/>
    </source>
</evidence>
<keyword evidence="8" id="KW-0472">Membrane</keyword>